<feature type="domain" description="HNH nuclease" evidence="1">
    <location>
        <begin position="150"/>
        <end position="206"/>
    </location>
</feature>
<keyword evidence="2" id="KW-0378">Hydrolase</keyword>
<dbReference type="GO" id="GO:0004519">
    <property type="term" value="F:endonuclease activity"/>
    <property type="evidence" value="ECO:0007669"/>
    <property type="project" value="UniProtKB-KW"/>
</dbReference>
<dbReference type="AlphaFoldDB" id="A0AAU2VUI1"/>
<proteinExistence type="predicted"/>
<dbReference type="SMART" id="SM00507">
    <property type="entry name" value="HNHc"/>
    <property type="match status" value="1"/>
</dbReference>
<accession>A0AAU2VUI1</accession>
<keyword evidence="2" id="KW-0540">Nuclease</keyword>
<dbReference type="Pfam" id="PF01844">
    <property type="entry name" value="HNH"/>
    <property type="match status" value="1"/>
</dbReference>
<name>A0AAU2VUI1_9ACTN</name>
<dbReference type="InterPro" id="IPR002711">
    <property type="entry name" value="HNH"/>
</dbReference>
<sequence>MIPRQQYSRERLIEAAAQCTDIDQAITFLGTPPYGQLRRYLLRRFAHFDIDVSHFRHRGSDTVRTRPSSSTLRSAVAEASSIAELLRKLGRRDNEHQRKLLRQWITEEGLGTSHFLGQAHQRGKEIVAQRKPPGDVLHKHDGKQRTRTVTLRRALLELGVAERCAECGTEAVWHGQPITLEVDHINGDWSDDRAENLRLLCPNCHAITKTWCRGGARRSKL</sequence>
<organism evidence="2">
    <name type="scientific">Streptomyces sp. NBC_00008</name>
    <dbReference type="NCBI Taxonomy" id="2903610"/>
    <lineage>
        <taxon>Bacteria</taxon>
        <taxon>Bacillati</taxon>
        <taxon>Actinomycetota</taxon>
        <taxon>Actinomycetes</taxon>
        <taxon>Kitasatosporales</taxon>
        <taxon>Streptomycetaceae</taxon>
        <taxon>Streptomyces</taxon>
    </lineage>
</organism>
<dbReference type="EMBL" id="CP108313">
    <property type="protein sequence ID" value="WTW71227.1"/>
    <property type="molecule type" value="Genomic_DNA"/>
</dbReference>
<evidence type="ECO:0000259" key="1">
    <source>
        <dbReference type="SMART" id="SM00507"/>
    </source>
</evidence>
<keyword evidence="2" id="KW-0255">Endonuclease</keyword>
<protein>
    <submittedName>
        <fullName evidence="2">HNH endonuclease</fullName>
    </submittedName>
</protein>
<reference evidence="2" key="1">
    <citation type="submission" date="2022-10" db="EMBL/GenBank/DDBJ databases">
        <title>The complete genomes of actinobacterial strains from the NBC collection.</title>
        <authorList>
            <person name="Joergensen T.S."/>
            <person name="Alvarez Arevalo M."/>
            <person name="Sterndorff E.B."/>
            <person name="Faurdal D."/>
            <person name="Vuksanovic O."/>
            <person name="Mourched A.-S."/>
            <person name="Charusanti P."/>
            <person name="Shaw S."/>
            <person name="Blin K."/>
            <person name="Weber T."/>
        </authorList>
    </citation>
    <scope>NUCLEOTIDE SEQUENCE</scope>
    <source>
        <strain evidence="2">NBC_00008</strain>
    </source>
</reference>
<dbReference type="CDD" id="cd00085">
    <property type="entry name" value="HNHc"/>
    <property type="match status" value="1"/>
</dbReference>
<dbReference type="InterPro" id="IPR003615">
    <property type="entry name" value="HNH_nuc"/>
</dbReference>
<evidence type="ECO:0000313" key="2">
    <source>
        <dbReference type="EMBL" id="WTW71227.1"/>
    </source>
</evidence>
<gene>
    <name evidence="2" type="ORF">OG398_24625</name>
</gene>